<dbReference type="STRING" id="1358809.S7WAD9"/>
<dbReference type="FunCoup" id="S7WAD9">
    <property type="interactions" value="233"/>
</dbReference>
<dbReference type="Gene3D" id="2.40.50.140">
    <property type="entry name" value="Nucleic acid-binding proteins"/>
    <property type="match status" value="1"/>
</dbReference>
<reference evidence="4" key="1">
    <citation type="journal article" date="2013" name="PLoS Genet.">
        <title>The genome of Spraguea lophii and the basis of host-microsporidian interactions.</title>
        <authorList>
            <person name="Campbell S.E."/>
            <person name="Williams T.A."/>
            <person name="Yousuf A."/>
            <person name="Soanes D.M."/>
            <person name="Paszkiewicz K.H."/>
            <person name="Williams B.A.P."/>
        </authorList>
    </citation>
    <scope>NUCLEOTIDE SEQUENCE [LARGE SCALE GENOMIC DNA]</scope>
    <source>
        <strain evidence="4">42_110</strain>
    </source>
</reference>
<sequence length="118" mass="13717">MAKNKSKRKQNVPTTLEYSEEGVSIYGQVLKPLGSCRFKVSCSDSIIRVCKARGSFHRRVWINESDIVLLVFREGEPNKGDIVRKYLPYEVKVLRDSKEIPENFNREETVTNFEFETI</sequence>
<keyword evidence="1 3" id="KW-0396">Initiation factor</keyword>
<feature type="domain" description="S1-like" evidence="2">
    <location>
        <begin position="20"/>
        <end position="87"/>
    </location>
</feature>
<dbReference type="InterPro" id="IPR001253">
    <property type="entry name" value="TIF_eIF-1A"/>
</dbReference>
<gene>
    <name evidence="3" type="ORF">SLOPH_345</name>
</gene>
<dbReference type="Proteomes" id="UP000014978">
    <property type="component" value="Unassembled WGS sequence"/>
</dbReference>
<protein>
    <submittedName>
        <fullName evidence="3">Eukaryotic translation initiation factor 1A</fullName>
    </submittedName>
</protein>
<dbReference type="InterPro" id="IPR012340">
    <property type="entry name" value="NA-bd_OB-fold"/>
</dbReference>
<dbReference type="AlphaFoldDB" id="S7WAD9"/>
<dbReference type="GO" id="GO:0003723">
    <property type="term" value="F:RNA binding"/>
    <property type="evidence" value="ECO:0007669"/>
    <property type="project" value="InterPro"/>
</dbReference>
<evidence type="ECO:0000313" key="3">
    <source>
        <dbReference type="EMBL" id="EPR79851.1"/>
    </source>
</evidence>
<name>S7WAD9_SPRLO</name>
<dbReference type="Pfam" id="PF01176">
    <property type="entry name" value="eIF-1a"/>
    <property type="match status" value="1"/>
</dbReference>
<organism evidence="3 4">
    <name type="scientific">Spraguea lophii (strain 42_110)</name>
    <name type="common">Microsporidian parasite</name>
    <dbReference type="NCBI Taxonomy" id="1358809"/>
    <lineage>
        <taxon>Eukaryota</taxon>
        <taxon>Fungi</taxon>
        <taxon>Fungi incertae sedis</taxon>
        <taxon>Microsporidia</taxon>
        <taxon>Spragueidae</taxon>
        <taxon>Spraguea</taxon>
    </lineage>
</organism>
<dbReference type="InterPro" id="IPR006196">
    <property type="entry name" value="RNA-binding_domain_S1_IF1"/>
</dbReference>
<dbReference type="InParanoid" id="S7WAD9"/>
<accession>S7WAD9</accession>
<dbReference type="PROSITE" id="PS50832">
    <property type="entry name" value="S1_IF1_TYPE"/>
    <property type="match status" value="1"/>
</dbReference>
<keyword evidence="4" id="KW-1185">Reference proteome</keyword>
<dbReference type="GO" id="GO:0003743">
    <property type="term" value="F:translation initiation factor activity"/>
    <property type="evidence" value="ECO:0007669"/>
    <property type="project" value="UniProtKB-UniRule"/>
</dbReference>
<evidence type="ECO:0000313" key="4">
    <source>
        <dbReference type="Proteomes" id="UP000014978"/>
    </source>
</evidence>
<dbReference type="OrthoDB" id="274995at2759"/>
<dbReference type="HAMAP" id="MF_00216">
    <property type="entry name" value="aIF_1A"/>
    <property type="match status" value="1"/>
</dbReference>
<dbReference type="VEuPathDB" id="MicrosporidiaDB:SLOPH_345"/>
<dbReference type="PANTHER" id="PTHR21668">
    <property type="entry name" value="EIF-1A"/>
    <property type="match status" value="1"/>
</dbReference>
<evidence type="ECO:0000256" key="1">
    <source>
        <dbReference type="PROSITE-ProRule" id="PRU00181"/>
    </source>
</evidence>
<dbReference type="SMART" id="SM00652">
    <property type="entry name" value="eIF1a"/>
    <property type="match status" value="1"/>
</dbReference>
<dbReference type="CDD" id="cd05793">
    <property type="entry name" value="S1_IF1A"/>
    <property type="match status" value="1"/>
</dbReference>
<dbReference type="OMA" id="RRVMMHA"/>
<proteinExistence type="inferred from homology"/>
<keyword evidence="1" id="KW-0648">Protein biosynthesis</keyword>
<dbReference type="HOGENOM" id="CLU_109098_1_1_1"/>
<evidence type="ECO:0000259" key="2">
    <source>
        <dbReference type="PROSITE" id="PS50832"/>
    </source>
</evidence>
<comment type="caution">
    <text evidence="3">The sequence shown here is derived from an EMBL/GenBank/DDBJ whole genome shotgun (WGS) entry which is preliminary data.</text>
</comment>
<dbReference type="EMBL" id="ATCN01000088">
    <property type="protein sequence ID" value="EPR79851.1"/>
    <property type="molecule type" value="Genomic_DNA"/>
</dbReference>
<dbReference type="SUPFAM" id="SSF50249">
    <property type="entry name" value="Nucleic acid-binding proteins"/>
    <property type="match status" value="1"/>
</dbReference>